<gene>
    <name evidence="1" type="ORF">LITE_LOCUS31800</name>
</gene>
<evidence type="ECO:0000313" key="1">
    <source>
        <dbReference type="EMBL" id="CAI0453950.1"/>
    </source>
</evidence>
<dbReference type="Proteomes" id="UP001154282">
    <property type="component" value="Unassembled WGS sequence"/>
</dbReference>
<accession>A0AAV0N624</accession>
<reference evidence="1" key="1">
    <citation type="submission" date="2022-08" db="EMBL/GenBank/DDBJ databases">
        <authorList>
            <person name="Gutierrez-Valencia J."/>
        </authorList>
    </citation>
    <scope>NUCLEOTIDE SEQUENCE</scope>
</reference>
<evidence type="ECO:0000313" key="2">
    <source>
        <dbReference type="Proteomes" id="UP001154282"/>
    </source>
</evidence>
<keyword evidence="2" id="KW-1185">Reference proteome</keyword>
<dbReference type="EMBL" id="CAMGYJ010000008">
    <property type="protein sequence ID" value="CAI0453950.1"/>
    <property type="molecule type" value="Genomic_DNA"/>
</dbReference>
<name>A0AAV0N624_9ROSI</name>
<dbReference type="AlphaFoldDB" id="A0AAV0N624"/>
<comment type="caution">
    <text evidence="1">The sequence shown here is derived from an EMBL/GenBank/DDBJ whole genome shotgun (WGS) entry which is preliminary data.</text>
</comment>
<sequence>WSKEAWLRKITKPPGSCSKKYRPAVDRLPDSASSSWRSTTRFQVFLQTFD</sequence>
<feature type="non-terminal residue" evidence="1">
    <location>
        <position position="1"/>
    </location>
</feature>
<feature type="non-terminal residue" evidence="1">
    <location>
        <position position="50"/>
    </location>
</feature>
<proteinExistence type="predicted"/>
<protein>
    <submittedName>
        <fullName evidence="1">Uncharacterized protein</fullName>
    </submittedName>
</protein>
<organism evidence="1 2">
    <name type="scientific">Linum tenue</name>
    <dbReference type="NCBI Taxonomy" id="586396"/>
    <lineage>
        <taxon>Eukaryota</taxon>
        <taxon>Viridiplantae</taxon>
        <taxon>Streptophyta</taxon>
        <taxon>Embryophyta</taxon>
        <taxon>Tracheophyta</taxon>
        <taxon>Spermatophyta</taxon>
        <taxon>Magnoliopsida</taxon>
        <taxon>eudicotyledons</taxon>
        <taxon>Gunneridae</taxon>
        <taxon>Pentapetalae</taxon>
        <taxon>rosids</taxon>
        <taxon>fabids</taxon>
        <taxon>Malpighiales</taxon>
        <taxon>Linaceae</taxon>
        <taxon>Linum</taxon>
    </lineage>
</organism>